<proteinExistence type="predicted"/>
<keyword evidence="2" id="KW-1185">Reference proteome</keyword>
<organism evidence="1 2">
    <name type="scientific">Agrococcus casei LMG 22410</name>
    <dbReference type="NCBI Taxonomy" id="1255656"/>
    <lineage>
        <taxon>Bacteria</taxon>
        <taxon>Bacillati</taxon>
        <taxon>Actinomycetota</taxon>
        <taxon>Actinomycetes</taxon>
        <taxon>Micrococcales</taxon>
        <taxon>Microbacteriaceae</taxon>
        <taxon>Agrococcus</taxon>
    </lineage>
</organism>
<gene>
    <name evidence="1" type="ORF">CZ674_01440</name>
</gene>
<dbReference type="EMBL" id="FUHU01000007">
    <property type="protein sequence ID" value="SJM48293.1"/>
    <property type="molecule type" value="Genomic_DNA"/>
</dbReference>
<dbReference type="AlphaFoldDB" id="A0A1R4EXH3"/>
<accession>A0A1R4EXH3</accession>
<evidence type="ECO:0000313" key="2">
    <source>
        <dbReference type="Proteomes" id="UP000195787"/>
    </source>
</evidence>
<dbReference type="Proteomes" id="UP000195787">
    <property type="component" value="Unassembled WGS sequence"/>
</dbReference>
<reference evidence="1 2" key="1">
    <citation type="submission" date="2017-02" db="EMBL/GenBank/DDBJ databases">
        <authorList>
            <person name="Peterson S.W."/>
        </authorList>
    </citation>
    <scope>NUCLEOTIDE SEQUENCE [LARGE SCALE GENOMIC DNA]</scope>
    <source>
        <strain evidence="1 2">LMG 22410</strain>
    </source>
</reference>
<evidence type="ECO:0000313" key="1">
    <source>
        <dbReference type="EMBL" id="SJM48293.1"/>
    </source>
</evidence>
<name>A0A1R4EXH3_9MICO</name>
<sequence>MCFGALDASLWQAVQIGCSLTVPQVSHTGGVMELSGSSSTVSS</sequence>
<protein>
    <submittedName>
        <fullName evidence="1">Uncharacterized protein</fullName>
    </submittedName>
</protein>